<dbReference type="EMBL" id="CP036261">
    <property type="protein sequence ID" value="QDS91051.1"/>
    <property type="molecule type" value="Genomic_DNA"/>
</dbReference>
<evidence type="ECO:0000313" key="1">
    <source>
        <dbReference type="EMBL" id="QDS91051.1"/>
    </source>
</evidence>
<sequence>MKTNGLSYNSRKALMVNIGDSAGSEIANLIQRMSAQIDELQRNKVSVTRIVPNQEPQMAGEEPR</sequence>
<proteinExistence type="predicted"/>
<dbReference type="OrthoDB" id="291228at2"/>
<dbReference type="RefSeq" id="WP_145088923.1">
    <property type="nucleotide sequence ID" value="NZ_CP036261.1"/>
</dbReference>
<dbReference type="KEGG" id="ruv:EC9_52700"/>
<protein>
    <submittedName>
        <fullName evidence="1">Uncharacterized protein</fullName>
    </submittedName>
</protein>
<organism evidence="1 2">
    <name type="scientific">Rosistilla ulvae</name>
    <dbReference type="NCBI Taxonomy" id="1930277"/>
    <lineage>
        <taxon>Bacteria</taxon>
        <taxon>Pseudomonadati</taxon>
        <taxon>Planctomycetota</taxon>
        <taxon>Planctomycetia</taxon>
        <taxon>Pirellulales</taxon>
        <taxon>Pirellulaceae</taxon>
        <taxon>Rosistilla</taxon>
    </lineage>
</organism>
<reference evidence="1 2" key="1">
    <citation type="submission" date="2019-02" db="EMBL/GenBank/DDBJ databases">
        <title>Deep-cultivation of Planctomycetes and their phenomic and genomic characterization uncovers novel biology.</title>
        <authorList>
            <person name="Wiegand S."/>
            <person name="Jogler M."/>
            <person name="Boedeker C."/>
            <person name="Pinto D."/>
            <person name="Vollmers J."/>
            <person name="Rivas-Marin E."/>
            <person name="Kohn T."/>
            <person name="Peeters S.H."/>
            <person name="Heuer A."/>
            <person name="Rast P."/>
            <person name="Oberbeckmann S."/>
            <person name="Bunk B."/>
            <person name="Jeske O."/>
            <person name="Meyerdierks A."/>
            <person name="Storesund J.E."/>
            <person name="Kallscheuer N."/>
            <person name="Luecker S."/>
            <person name="Lage O.M."/>
            <person name="Pohl T."/>
            <person name="Merkel B.J."/>
            <person name="Hornburger P."/>
            <person name="Mueller R.-W."/>
            <person name="Bruemmer F."/>
            <person name="Labrenz M."/>
            <person name="Spormann A.M."/>
            <person name="Op den Camp H."/>
            <person name="Overmann J."/>
            <person name="Amann R."/>
            <person name="Jetten M.S.M."/>
            <person name="Mascher T."/>
            <person name="Medema M.H."/>
            <person name="Devos D.P."/>
            <person name="Kaster A.-K."/>
            <person name="Ovreas L."/>
            <person name="Rohde M."/>
            <person name="Galperin M.Y."/>
            <person name="Jogler C."/>
        </authorList>
    </citation>
    <scope>NUCLEOTIDE SEQUENCE [LARGE SCALE GENOMIC DNA]</scope>
    <source>
        <strain evidence="1 2">EC9</strain>
    </source>
</reference>
<dbReference type="Proteomes" id="UP000319557">
    <property type="component" value="Chromosome"/>
</dbReference>
<gene>
    <name evidence="1" type="ORF">EC9_52700</name>
</gene>
<keyword evidence="2" id="KW-1185">Reference proteome</keyword>
<accession>A0A517M839</accession>
<evidence type="ECO:0000313" key="2">
    <source>
        <dbReference type="Proteomes" id="UP000319557"/>
    </source>
</evidence>
<name>A0A517M839_9BACT</name>
<dbReference type="AlphaFoldDB" id="A0A517M839"/>